<comment type="caution">
    <text evidence="2">The sequence shown here is derived from an EMBL/GenBank/DDBJ whole genome shotgun (WGS) entry which is preliminary data.</text>
</comment>
<feature type="compositionally biased region" description="Polar residues" evidence="1">
    <location>
        <begin position="97"/>
        <end position="110"/>
    </location>
</feature>
<feature type="compositionally biased region" description="Basic and acidic residues" evidence="1">
    <location>
        <begin position="261"/>
        <end position="277"/>
    </location>
</feature>
<name>A0A2P6V452_9CHLO</name>
<feature type="compositionally biased region" description="Low complexity" evidence="1">
    <location>
        <begin position="112"/>
        <end position="132"/>
    </location>
</feature>
<evidence type="ECO:0000256" key="1">
    <source>
        <dbReference type="SAM" id="MobiDB-lite"/>
    </source>
</evidence>
<dbReference type="OrthoDB" id="515853at2759"/>
<dbReference type="AlphaFoldDB" id="A0A2P6V452"/>
<dbReference type="STRING" id="554055.A0A2P6V452"/>
<evidence type="ECO:0000313" key="3">
    <source>
        <dbReference type="Proteomes" id="UP000239649"/>
    </source>
</evidence>
<organism evidence="2 3">
    <name type="scientific">Micractinium conductrix</name>
    <dbReference type="NCBI Taxonomy" id="554055"/>
    <lineage>
        <taxon>Eukaryota</taxon>
        <taxon>Viridiplantae</taxon>
        <taxon>Chlorophyta</taxon>
        <taxon>core chlorophytes</taxon>
        <taxon>Trebouxiophyceae</taxon>
        <taxon>Chlorellales</taxon>
        <taxon>Chlorellaceae</taxon>
        <taxon>Chlorella clade</taxon>
        <taxon>Micractinium</taxon>
    </lineage>
</organism>
<evidence type="ECO:0000313" key="2">
    <source>
        <dbReference type="EMBL" id="PSC68855.1"/>
    </source>
</evidence>
<feature type="region of interest" description="Disordered" evidence="1">
    <location>
        <begin position="1"/>
        <end position="142"/>
    </location>
</feature>
<accession>A0A2P6V452</accession>
<protein>
    <submittedName>
        <fullName evidence="2">Uncharacterized protein</fullName>
    </submittedName>
</protein>
<gene>
    <name evidence="2" type="ORF">C2E20_7543</name>
</gene>
<proteinExistence type="predicted"/>
<reference evidence="2 3" key="1">
    <citation type="journal article" date="2018" name="Plant J.">
        <title>Genome sequences of Chlorella sorokiniana UTEX 1602 and Micractinium conductrix SAG 241.80: implications to maltose excretion by a green alga.</title>
        <authorList>
            <person name="Arriola M.B."/>
            <person name="Velmurugan N."/>
            <person name="Zhang Y."/>
            <person name="Plunkett M.H."/>
            <person name="Hondzo H."/>
            <person name="Barney B.M."/>
        </authorList>
    </citation>
    <scope>NUCLEOTIDE SEQUENCE [LARGE SCALE GENOMIC DNA]</scope>
    <source>
        <strain evidence="2 3">SAG 241.80</strain>
    </source>
</reference>
<sequence length="656" mass="65906">MAAALPPTERSVLAGRRLQDVRAGSLPQPLAGLGGQQQTAAGSGPGAPVSPDPSASAALCRVSSNPCPAGFSDSSLASTHSCSTGDDGTSKEGSGRNGQLSRLNSVTEGTQAAAAPPAAAKPTAAAAASSGAAPPPAAASAQWRHPVLGPPAAQPAQGWTVPFCLQPGGATPPAALPSASPPPVGDGGSPLSPQLGDTPPHGSSAGNVSLLTTQLRGASAASSAAASREASLRSGIKRQPGGLTLALSRENSLRGGATRESSVRDGSQRSASRRDSSQRSVSLRSGGGRQEGSVLAQWGVSPFAGAARRSQHELLADPAAAAAGRGSGDWLGLLTVTEGLTPADALARALMDPFAAPSCAAPAVPALALHDDDDDEDAFVPTFVLPPQVVAAPPHAQVGSWAERVTNFDPKPAASQAALPKHGGGPIDALLLTAALEALAGPRGSSAGGSGPRCDVLVGDSELALAGSGELAPQQHRSSTAWQLARSGNLGAESAPGGTLLCGSWGGGGIVPALPPSAPLGGSAPTRGLSLHHGSHDSGGFVRRVGSQPLGCDVTAATQEWNRDFMKRWRAVKKRAYRQALGLRALWRVNSLSDRHEPLELLTNDLPQHDNGMRRAYSASRLTPSKRGARGGVDAAALHKDPSLATMLLGELAEVC</sequence>
<dbReference type="EMBL" id="LHPF02000032">
    <property type="protein sequence ID" value="PSC68855.1"/>
    <property type="molecule type" value="Genomic_DNA"/>
</dbReference>
<feature type="compositionally biased region" description="Low complexity" evidence="1">
    <location>
        <begin position="23"/>
        <end position="58"/>
    </location>
</feature>
<dbReference type="Proteomes" id="UP000239649">
    <property type="component" value="Unassembled WGS sequence"/>
</dbReference>
<keyword evidence="3" id="KW-1185">Reference proteome</keyword>
<feature type="compositionally biased region" description="Polar residues" evidence="1">
    <location>
        <begin position="62"/>
        <end position="87"/>
    </location>
</feature>
<feature type="region of interest" description="Disordered" evidence="1">
    <location>
        <begin position="170"/>
        <end position="207"/>
    </location>
</feature>
<feature type="region of interest" description="Disordered" evidence="1">
    <location>
        <begin position="230"/>
        <end position="289"/>
    </location>
</feature>